<feature type="compositionally biased region" description="Basic and acidic residues" evidence="1">
    <location>
        <begin position="135"/>
        <end position="148"/>
    </location>
</feature>
<proteinExistence type="predicted"/>
<dbReference type="EMBL" id="MCFD01000001">
    <property type="protein sequence ID" value="ORX74353.1"/>
    <property type="molecule type" value="Genomic_DNA"/>
</dbReference>
<evidence type="ECO:0000313" key="3">
    <source>
        <dbReference type="EMBL" id="ORX74353.1"/>
    </source>
</evidence>
<feature type="compositionally biased region" description="Gly residues" evidence="1">
    <location>
        <begin position="96"/>
        <end position="134"/>
    </location>
</feature>
<keyword evidence="2" id="KW-0732">Signal</keyword>
<dbReference type="AlphaFoldDB" id="A0A1Y1WLH3"/>
<dbReference type="GeneID" id="63800145"/>
<gene>
    <name evidence="3" type="ORF">DL89DRAFT_14651</name>
</gene>
<dbReference type="RefSeq" id="XP_040747564.1">
    <property type="nucleotide sequence ID" value="XM_040883497.1"/>
</dbReference>
<name>A0A1Y1WLH3_9FUNG</name>
<evidence type="ECO:0000256" key="1">
    <source>
        <dbReference type="SAM" id="MobiDB-lite"/>
    </source>
</evidence>
<sequence>MRYFASVALSLSSISVAFAAPLTAAEAAAQSNPNALLGGAVNTLGPITGAVGDTVSGLLFGTGSKSGSPLPPVEKPPVVNPPVSRPPGDYDTNHGGYNGGAPGGYSGHGPEGGEHGNGGYVAHGPEGGYNGHGPEGGDHGHGGYEGGDHGNGGYEGWRAWPRWLRGR</sequence>
<evidence type="ECO:0000256" key="2">
    <source>
        <dbReference type="SAM" id="SignalP"/>
    </source>
</evidence>
<organism evidence="3 4">
    <name type="scientific">Linderina pennispora</name>
    <dbReference type="NCBI Taxonomy" id="61395"/>
    <lineage>
        <taxon>Eukaryota</taxon>
        <taxon>Fungi</taxon>
        <taxon>Fungi incertae sedis</taxon>
        <taxon>Zoopagomycota</taxon>
        <taxon>Kickxellomycotina</taxon>
        <taxon>Kickxellomycetes</taxon>
        <taxon>Kickxellales</taxon>
        <taxon>Kickxellaceae</taxon>
        <taxon>Linderina</taxon>
    </lineage>
</organism>
<keyword evidence="4" id="KW-1185">Reference proteome</keyword>
<feature type="region of interest" description="Disordered" evidence="1">
    <location>
        <begin position="62"/>
        <end position="167"/>
    </location>
</feature>
<accession>A0A1Y1WLH3</accession>
<reference evidence="3 4" key="1">
    <citation type="submission" date="2016-07" db="EMBL/GenBank/DDBJ databases">
        <title>Pervasive Adenine N6-methylation of Active Genes in Fungi.</title>
        <authorList>
            <consortium name="DOE Joint Genome Institute"/>
            <person name="Mondo S.J."/>
            <person name="Dannebaum R.O."/>
            <person name="Kuo R.C."/>
            <person name="Labutti K."/>
            <person name="Haridas S."/>
            <person name="Kuo A."/>
            <person name="Salamov A."/>
            <person name="Ahrendt S.R."/>
            <person name="Lipzen A."/>
            <person name="Sullivan W."/>
            <person name="Andreopoulos W.B."/>
            <person name="Clum A."/>
            <person name="Lindquist E."/>
            <person name="Daum C."/>
            <person name="Ramamoorthy G.K."/>
            <person name="Gryganskyi A."/>
            <person name="Culley D."/>
            <person name="Magnuson J.K."/>
            <person name="James T.Y."/>
            <person name="O'Malley M.A."/>
            <person name="Stajich J.E."/>
            <person name="Spatafora J.W."/>
            <person name="Visel A."/>
            <person name="Grigoriev I.V."/>
        </authorList>
    </citation>
    <scope>NUCLEOTIDE SEQUENCE [LARGE SCALE GENOMIC DNA]</scope>
    <source>
        <strain evidence="3 4">ATCC 12442</strain>
    </source>
</reference>
<protein>
    <submittedName>
        <fullName evidence="3">Uncharacterized protein</fullName>
    </submittedName>
</protein>
<dbReference type="Proteomes" id="UP000193922">
    <property type="component" value="Unassembled WGS sequence"/>
</dbReference>
<feature type="chain" id="PRO_5012259975" evidence="2">
    <location>
        <begin position="20"/>
        <end position="167"/>
    </location>
</feature>
<evidence type="ECO:0000313" key="4">
    <source>
        <dbReference type="Proteomes" id="UP000193922"/>
    </source>
</evidence>
<feature type="signal peptide" evidence="2">
    <location>
        <begin position="1"/>
        <end position="19"/>
    </location>
</feature>
<comment type="caution">
    <text evidence="3">The sequence shown here is derived from an EMBL/GenBank/DDBJ whole genome shotgun (WGS) entry which is preliminary data.</text>
</comment>
<feature type="compositionally biased region" description="Pro residues" evidence="1">
    <location>
        <begin position="69"/>
        <end position="85"/>
    </location>
</feature>